<accession>A0A2N4T3L9</accession>
<dbReference type="AlphaFoldDB" id="A0A2N4T3L9"/>
<evidence type="ECO:0008006" key="3">
    <source>
        <dbReference type="Google" id="ProtNLM"/>
    </source>
</evidence>
<dbReference type="InterPro" id="IPR017853">
    <property type="entry name" value="GH"/>
</dbReference>
<sequence>MILGAGLMTGCAGQGDSEVTQPWFGGYVNVTSTPRYEFEAQDASGSGRPVLSFVVADPEDSCAPSWGGSSGLEEAGANGLDAAVETLYEQGGAAAVSFGGQSGTELATACEDSQALSGAYGAVVERYGVDIIDLDVEADDLGNSAANARRAEAVAQLQQQRPEDDPLQVWVTLPVGPQGLAEDAQDVVVQMLGAGVELAGVNLMTMNYGEGKDSGQSLYEIAAASARAAQAQVKDLYEQAGQSLSEERAWQHIGLTPMIGRNDIEGEVFTLEDAQQLNLFAREQGIGRLSFWSLNRDRPCTEDEPGAPWVSASCSGVDQDTGAFARVLGEGFSQ</sequence>
<dbReference type="CDD" id="cd06543">
    <property type="entry name" value="GH18_PF-ChiA-like"/>
    <property type="match status" value="1"/>
</dbReference>
<gene>
    <name evidence="1" type="ORF">AUQ48_11930</name>
</gene>
<dbReference type="SUPFAM" id="SSF51445">
    <property type="entry name" value="(Trans)glycosidases"/>
    <property type="match status" value="1"/>
</dbReference>
<reference evidence="1 2" key="1">
    <citation type="submission" date="2015-12" db="EMBL/GenBank/DDBJ databases">
        <authorList>
            <person name="Shamseldin A."/>
            <person name="Moawad H."/>
            <person name="Abd El-Rahim W.M."/>
            <person name="Sadowsky M.J."/>
        </authorList>
    </citation>
    <scope>NUCLEOTIDE SEQUENCE [LARGE SCALE GENOMIC DNA]</scope>
    <source>
        <strain evidence="1 2">S43</strain>
    </source>
</reference>
<proteinExistence type="predicted"/>
<dbReference type="PANTHER" id="PTHR42976">
    <property type="entry name" value="BIFUNCTIONAL CHITINASE/LYSOZYME-RELATED"/>
    <property type="match status" value="1"/>
</dbReference>
<organism evidence="1 2">
    <name type="scientific">Kocuria flava</name>
    <dbReference type="NCBI Taxonomy" id="446860"/>
    <lineage>
        <taxon>Bacteria</taxon>
        <taxon>Bacillati</taxon>
        <taxon>Actinomycetota</taxon>
        <taxon>Actinomycetes</taxon>
        <taxon>Micrococcales</taxon>
        <taxon>Micrococcaceae</taxon>
        <taxon>Kocuria</taxon>
    </lineage>
</organism>
<dbReference type="Proteomes" id="UP000234632">
    <property type="component" value="Unassembled WGS sequence"/>
</dbReference>
<evidence type="ECO:0000313" key="2">
    <source>
        <dbReference type="Proteomes" id="UP000234632"/>
    </source>
</evidence>
<dbReference type="PANTHER" id="PTHR42976:SF1">
    <property type="entry name" value="GH18 DOMAIN-CONTAINING PROTEIN-RELATED"/>
    <property type="match status" value="1"/>
</dbReference>
<dbReference type="EMBL" id="LOMZ01000001">
    <property type="protein sequence ID" value="PLC12803.1"/>
    <property type="molecule type" value="Genomic_DNA"/>
</dbReference>
<name>A0A2N4T3L9_9MICC</name>
<protein>
    <recommendedName>
        <fullName evidence="3">Glycosyl hydrolase</fullName>
    </recommendedName>
</protein>
<dbReference type="InterPro" id="IPR052750">
    <property type="entry name" value="GH18_Chitinase"/>
</dbReference>
<dbReference type="Gene3D" id="3.20.20.80">
    <property type="entry name" value="Glycosidases"/>
    <property type="match status" value="1"/>
</dbReference>
<evidence type="ECO:0000313" key="1">
    <source>
        <dbReference type="EMBL" id="PLC12803.1"/>
    </source>
</evidence>
<comment type="caution">
    <text evidence="1">The sequence shown here is derived from an EMBL/GenBank/DDBJ whole genome shotgun (WGS) entry which is preliminary data.</text>
</comment>